<proteinExistence type="predicted"/>
<reference evidence="2 3" key="1">
    <citation type="journal article" date="2013" name="Curr. Biol.">
        <title>The Genome of the Foraminiferan Reticulomyxa filosa.</title>
        <authorList>
            <person name="Glockner G."/>
            <person name="Hulsmann N."/>
            <person name="Schleicher M."/>
            <person name="Noegel A.A."/>
            <person name="Eichinger L."/>
            <person name="Gallinger C."/>
            <person name="Pawlowski J."/>
            <person name="Sierra R."/>
            <person name="Euteneuer U."/>
            <person name="Pillet L."/>
            <person name="Moustafa A."/>
            <person name="Platzer M."/>
            <person name="Groth M."/>
            <person name="Szafranski K."/>
            <person name="Schliwa M."/>
        </authorList>
    </citation>
    <scope>NUCLEOTIDE SEQUENCE [LARGE SCALE GENOMIC DNA]</scope>
</reference>
<feature type="non-terminal residue" evidence="2">
    <location>
        <position position="1"/>
    </location>
</feature>
<comment type="caution">
    <text evidence="2">The sequence shown here is derived from an EMBL/GenBank/DDBJ whole genome shotgun (WGS) entry which is preliminary data.</text>
</comment>
<gene>
    <name evidence="2" type="ORF">RFI_02895</name>
</gene>
<feature type="compositionally biased region" description="Polar residues" evidence="1">
    <location>
        <begin position="9"/>
        <end position="19"/>
    </location>
</feature>
<evidence type="ECO:0000313" key="3">
    <source>
        <dbReference type="Proteomes" id="UP000023152"/>
    </source>
</evidence>
<feature type="region of interest" description="Disordered" evidence="1">
    <location>
        <begin position="1"/>
        <end position="48"/>
    </location>
</feature>
<feature type="region of interest" description="Disordered" evidence="1">
    <location>
        <begin position="124"/>
        <end position="192"/>
    </location>
</feature>
<accession>X6P802</accession>
<evidence type="ECO:0000313" key="2">
    <source>
        <dbReference type="EMBL" id="ETO34199.1"/>
    </source>
</evidence>
<name>X6P802_RETFI</name>
<dbReference type="AlphaFoldDB" id="X6P802"/>
<feature type="compositionally biased region" description="Polar residues" evidence="1">
    <location>
        <begin position="72"/>
        <end position="87"/>
    </location>
</feature>
<keyword evidence="3" id="KW-1185">Reference proteome</keyword>
<feature type="compositionally biased region" description="Polar residues" evidence="1">
    <location>
        <begin position="148"/>
        <end position="179"/>
    </location>
</feature>
<evidence type="ECO:0000256" key="1">
    <source>
        <dbReference type="SAM" id="MobiDB-lite"/>
    </source>
</evidence>
<dbReference type="Proteomes" id="UP000023152">
    <property type="component" value="Unassembled WGS sequence"/>
</dbReference>
<sequence>YKCDIGRTPGQSSSCNGSHVGNEETDTTDTCSSIKNEENGPTKDTNSSVWKSTALISTSTLQLRMRDRPSSLLSIKPATNQNQLRKQSQSEKDLFSHVVNKPITTKGSSCDHFHHCNCTLNSNSNSNYDHRYKKPPAPPNTRRGLSKVAQSSSLRNCSNSAKEWSSSRNGSYTNDTTVVPNGVGPSAQKKITTRVPDANANAKTNIAKEEPLPDIEHRSHPTRDDTYVWIMSKPSVTAHTHRADSERQLKTHES</sequence>
<feature type="region of interest" description="Disordered" evidence="1">
    <location>
        <begin position="235"/>
        <end position="254"/>
    </location>
</feature>
<feature type="compositionally biased region" description="Basic and acidic residues" evidence="1">
    <location>
        <begin position="241"/>
        <end position="254"/>
    </location>
</feature>
<organism evidence="2 3">
    <name type="scientific">Reticulomyxa filosa</name>
    <dbReference type="NCBI Taxonomy" id="46433"/>
    <lineage>
        <taxon>Eukaryota</taxon>
        <taxon>Sar</taxon>
        <taxon>Rhizaria</taxon>
        <taxon>Retaria</taxon>
        <taxon>Foraminifera</taxon>
        <taxon>Monothalamids</taxon>
        <taxon>Reticulomyxidae</taxon>
        <taxon>Reticulomyxa</taxon>
    </lineage>
</organism>
<protein>
    <submittedName>
        <fullName evidence="2">Uncharacterized protein</fullName>
    </submittedName>
</protein>
<dbReference type="EMBL" id="ASPP01002777">
    <property type="protein sequence ID" value="ETO34199.1"/>
    <property type="molecule type" value="Genomic_DNA"/>
</dbReference>
<feature type="region of interest" description="Disordered" evidence="1">
    <location>
        <begin position="72"/>
        <end position="92"/>
    </location>
</feature>